<name>A0A3B0Y450_9ZZZZ</name>
<accession>A0A3B0Y450</accession>
<protein>
    <submittedName>
        <fullName evidence="4">Nitrogenase FeMo-cofactor carrier protein NifX</fullName>
    </submittedName>
</protein>
<dbReference type="Gene3D" id="3.30.420.130">
    <property type="entry name" value="Dinitrogenase iron-molybdenum cofactor biosynthesis domain"/>
    <property type="match status" value="1"/>
</dbReference>
<comment type="similarity">
    <text evidence="1">Belongs to the NifX/NifY family.</text>
</comment>
<reference evidence="4" key="1">
    <citation type="submission" date="2018-06" db="EMBL/GenBank/DDBJ databases">
        <authorList>
            <person name="Zhirakovskaya E."/>
        </authorList>
    </citation>
    <scope>NUCLEOTIDE SEQUENCE</scope>
</reference>
<evidence type="ECO:0000256" key="2">
    <source>
        <dbReference type="ARBA" id="ARBA00023231"/>
    </source>
</evidence>
<dbReference type="AlphaFoldDB" id="A0A3B0Y450"/>
<dbReference type="InterPro" id="IPR036105">
    <property type="entry name" value="DiNase_FeMo-co_biosyn_sf"/>
</dbReference>
<evidence type="ECO:0000259" key="3">
    <source>
        <dbReference type="Pfam" id="PF02579"/>
    </source>
</evidence>
<feature type="domain" description="Dinitrogenase iron-molybdenum cofactor biosynthesis" evidence="3">
    <location>
        <begin position="33"/>
        <end position="124"/>
    </location>
</feature>
<dbReference type="CDD" id="cd00853">
    <property type="entry name" value="NifX"/>
    <property type="match status" value="1"/>
</dbReference>
<organism evidence="4">
    <name type="scientific">hydrothermal vent metagenome</name>
    <dbReference type="NCBI Taxonomy" id="652676"/>
    <lineage>
        <taxon>unclassified sequences</taxon>
        <taxon>metagenomes</taxon>
        <taxon>ecological metagenomes</taxon>
    </lineage>
</organism>
<sequence>MSLQRRLRLLNGGTEDFWMESALKVAFASTDMNTVNQHFGSAGSFAIYGLDRDNTGLLEVAQFGYSAQDGNEDKLAARLQALEGCIAVYSQAVGASAVAQLKARGIQPIKVLPDTPVVDLLVSLQDELRTGPSAWLARAVASRQPPDSGRFDVMEAEGWEE</sequence>
<dbReference type="EMBL" id="UOFM01000138">
    <property type="protein sequence ID" value="VAW75505.1"/>
    <property type="molecule type" value="Genomic_DNA"/>
</dbReference>
<dbReference type="Pfam" id="PF02579">
    <property type="entry name" value="Nitro_FeMo-Co"/>
    <property type="match status" value="1"/>
</dbReference>
<evidence type="ECO:0000313" key="4">
    <source>
        <dbReference type="EMBL" id="VAW75505.1"/>
    </source>
</evidence>
<dbReference type="PANTHER" id="PTHR33937:SF1">
    <property type="entry name" value="IRON-MOLIBDENUM COFACTOR PROCESSING PROTEIN"/>
    <property type="match status" value="1"/>
</dbReference>
<evidence type="ECO:0000256" key="1">
    <source>
        <dbReference type="ARBA" id="ARBA00010285"/>
    </source>
</evidence>
<dbReference type="InterPro" id="IPR051840">
    <property type="entry name" value="NifX/NifY_domain"/>
</dbReference>
<proteinExistence type="inferred from homology"/>
<dbReference type="InterPro" id="IPR003731">
    <property type="entry name" value="Di-Nase_FeMo-co_biosynth"/>
</dbReference>
<dbReference type="SUPFAM" id="SSF53146">
    <property type="entry name" value="Nitrogenase accessory factor-like"/>
    <property type="match status" value="1"/>
</dbReference>
<gene>
    <name evidence="4" type="ORF">MNBD_GAMMA14-1290</name>
</gene>
<dbReference type="InterPro" id="IPR034169">
    <property type="entry name" value="NifX-like"/>
</dbReference>
<dbReference type="PANTHER" id="PTHR33937">
    <property type="entry name" value="IRON-MOLYBDENUM PROTEIN-RELATED-RELATED"/>
    <property type="match status" value="1"/>
</dbReference>
<keyword evidence="2" id="KW-0535">Nitrogen fixation</keyword>